<gene>
    <name evidence="12" type="primary">LOC110091087</name>
</gene>
<keyword evidence="4 8" id="KW-0297">G-protein coupled receptor</keyword>
<reference evidence="12" key="1">
    <citation type="submission" date="2025-08" db="UniProtKB">
        <authorList>
            <consortium name="RefSeq"/>
        </authorList>
    </citation>
    <scope>IDENTIFICATION</scope>
</reference>
<feature type="transmembrane region" description="Helical" evidence="9">
    <location>
        <begin position="174"/>
        <end position="198"/>
    </location>
</feature>
<dbReference type="PANTHER" id="PTHR11334">
    <property type="entry name" value="MAS-RELATED G-PROTEIN COUPLED RECEPTOR"/>
    <property type="match status" value="1"/>
</dbReference>
<keyword evidence="11" id="KW-1185">Reference proteome</keyword>
<evidence type="ECO:0000256" key="1">
    <source>
        <dbReference type="ARBA" id="ARBA00004141"/>
    </source>
</evidence>
<evidence type="ECO:0000256" key="9">
    <source>
        <dbReference type="SAM" id="Phobius"/>
    </source>
</evidence>
<dbReference type="SUPFAM" id="SSF81321">
    <property type="entry name" value="Family A G protein-coupled receptor-like"/>
    <property type="match status" value="1"/>
</dbReference>
<dbReference type="PRINTS" id="PR00237">
    <property type="entry name" value="GPCRRHODOPSN"/>
</dbReference>
<dbReference type="Gene3D" id="1.20.1070.10">
    <property type="entry name" value="Rhodopsin 7-helix transmembrane proteins"/>
    <property type="match status" value="1"/>
</dbReference>
<feature type="transmembrane region" description="Helical" evidence="9">
    <location>
        <begin position="62"/>
        <end position="87"/>
    </location>
</feature>
<evidence type="ECO:0000256" key="3">
    <source>
        <dbReference type="ARBA" id="ARBA00022989"/>
    </source>
</evidence>
<dbReference type="InterPro" id="IPR000276">
    <property type="entry name" value="GPCR_Rhodpsn"/>
</dbReference>
<feature type="transmembrane region" description="Helical" evidence="9">
    <location>
        <begin position="210"/>
        <end position="228"/>
    </location>
</feature>
<dbReference type="PANTHER" id="PTHR11334:SF69">
    <property type="entry name" value="G-PROTEIN COUPLED RECEPTORS FAMILY 1 PROFILE DOMAIN-CONTAINING PROTEIN"/>
    <property type="match status" value="1"/>
</dbReference>
<keyword evidence="2 8" id="KW-0812">Transmembrane</keyword>
<keyword evidence="6 8" id="KW-0675">Receptor</keyword>
<dbReference type="Pfam" id="PF00001">
    <property type="entry name" value="7tm_1"/>
    <property type="match status" value="1"/>
</dbReference>
<dbReference type="Proteomes" id="UP001652642">
    <property type="component" value="Chromosome 4"/>
</dbReference>
<evidence type="ECO:0000256" key="4">
    <source>
        <dbReference type="ARBA" id="ARBA00023040"/>
    </source>
</evidence>
<dbReference type="GeneID" id="110091087"/>
<dbReference type="InterPro" id="IPR017452">
    <property type="entry name" value="GPCR_Rhodpsn_7TM"/>
</dbReference>
<feature type="domain" description="G-protein coupled receptors family 1 profile" evidence="10">
    <location>
        <begin position="42"/>
        <end position="263"/>
    </location>
</feature>
<keyword evidence="7 8" id="KW-0807">Transducer</keyword>
<feature type="transmembrane region" description="Helical" evidence="9">
    <location>
        <begin position="23"/>
        <end position="50"/>
    </location>
</feature>
<evidence type="ECO:0000256" key="8">
    <source>
        <dbReference type="RuleBase" id="RU000688"/>
    </source>
</evidence>
<evidence type="ECO:0000259" key="10">
    <source>
        <dbReference type="PROSITE" id="PS50262"/>
    </source>
</evidence>
<sequence length="304" mass="34499">MESNATHNSTTSSNNGNNIPIAIAYYIIAIFILLVSLLGMVGNGTVIWMLSRYIKRNPFTTYILNLSIADFGVLMTLGVIYICWVFGGLHPIECPLGVTVLLFPFFLFTFSTSQFLLAIISIDRCICVFFPLWQKCHRPSHLSTILCVTIWILTFLFSVIVNAFTFILRYPELPYYQFLLNAVLFMPAMFISTIAMLIKVCFMSPHHKRGKLLTAVLVALLFFLLFAFPMNAVQLVFTDHIPASSHYVPIGASLNSAINPVIYFLVGRENNAQSGRRIKKILEKVFQEEESCKEERHFSLVTRL</sequence>
<comment type="subcellular location">
    <subcellularLocation>
        <location evidence="1">Membrane</location>
        <topology evidence="1">Multi-pass membrane protein</topology>
    </subcellularLocation>
</comment>
<protein>
    <submittedName>
        <fullName evidence="12">Mas-related G-protein coupled receptor member H-like</fullName>
    </submittedName>
</protein>
<dbReference type="PROSITE" id="PS00237">
    <property type="entry name" value="G_PROTEIN_RECEP_F1_1"/>
    <property type="match status" value="1"/>
</dbReference>
<evidence type="ECO:0000256" key="6">
    <source>
        <dbReference type="ARBA" id="ARBA00023170"/>
    </source>
</evidence>
<evidence type="ECO:0000256" key="5">
    <source>
        <dbReference type="ARBA" id="ARBA00023136"/>
    </source>
</evidence>
<dbReference type="PROSITE" id="PS50262">
    <property type="entry name" value="G_PROTEIN_RECEP_F1_2"/>
    <property type="match status" value="1"/>
</dbReference>
<feature type="transmembrane region" description="Helical" evidence="9">
    <location>
        <begin position="107"/>
        <end position="133"/>
    </location>
</feature>
<evidence type="ECO:0000256" key="7">
    <source>
        <dbReference type="ARBA" id="ARBA00023224"/>
    </source>
</evidence>
<evidence type="ECO:0000256" key="2">
    <source>
        <dbReference type="ARBA" id="ARBA00022692"/>
    </source>
</evidence>
<feature type="transmembrane region" description="Helical" evidence="9">
    <location>
        <begin position="145"/>
        <end position="168"/>
    </location>
</feature>
<proteinExistence type="inferred from homology"/>
<evidence type="ECO:0000313" key="11">
    <source>
        <dbReference type="Proteomes" id="UP001652642"/>
    </source>
</evidence>
<dbReference type="InterPro" id="IPR026234">
    <property type="entry name" value="MRGPCRFAMILY"/>
</dbReference>
<dbReference type="RefSeq" id="XP_072852571.1">
    <property type="nucleotide sequence ID" value="XM_072996470.1"/>
</dbReference>
<name>A0ABM5G4J1_9SAUR</name>
<keyword evidence="3 9" id="KW-1133">Transmembrane helix</keyword>
<evidence type="ECO:0000313" key="12">
    <source>
        <dbReference type="RefSeq" id="XP_072852571.1"/>
    </source>
</evidence>
<keyword evidence="5 9" id="KW-0472">Membrane</keyword>
<comment type="similarity">
    <text evidence="8">Belongs to the G-protein coupled receptor 1 family.</text>
</comment>
<accession>A0ABM5G4J1</accession>
<dbReference type="PRINTS" id="PR02108">
    <property type="entry name" value="MRGPCRFAMILY"/>
</dbReference>
<organism evidence="11 12">
    <name type="scientific">Pogona vitticeps</name>
    <name type="common">central bearded dragon</name>
    <dbReference type="NCBI Taxonomy" id="103695"/>
    <lineage>
        <taxon>Eukaryota</taxon>
        <taxon>Metazoa</taxon>
        <taxon>Chordata</taxon>
        <taxon>Craniata</taxon>
        <taxon>Vertebrata</taxon>
        <taxon>Euteleostomi</taxon>
        <taxon>Lepidosauria</taxon>
        <taxon>Squamata</taxon>
        <taxon>Bifurcata</taxon>
        <taxon>Unidentata</taxon>
        <taxon>Episquamata</taxon>
        <taxon>Toxicofera</taxon>
        <taxon>Iguania</taxon>
        <taxon>Acrodonta</taxon>
        <taxon>Agamidae</taxon>
        <taxon>Amphibolurinae</taxon>
        <taxon>Pogona</taxon>
    </lineage>
</organism>
<feature type="transmembrane region" description="Helical" evidence="9">
    <location>
        <begin position="248"/>
        <end position="266"/>
    </location>
</feature>